<organism evidence="1 2">
    <name type="scientific">Sorangium cellulosum</name>
    <name type="common">Polyangium cellulosum</name>
    <dbReference type="NCBI Taxonomy" id="56"/>
    <lineage>
        <taxon>Bacteria</taxon>
        <taxon>Pseudomonadati</taxon>
        <taxon>Myxococcota</taxon>
        <taxon>Polyangia</taxon>
        <taxon>Polyangiales</taxon>
        <taxon>Polyangiaceae</taxon>
        <taxon>Sorangium</taxon>
    </lineage>
</organism>
<dbReference type="Proteomes" id="UP000075604">
    <property type="component" value="Unassembled WGS sequence"/>
</dbReference>
<accession>A0A150P5U8</accession>
<proteinExistence type="predicted"/>
<comment type="caution">
    <text evidence="1">The sequence shown here is derived from an EMBL/GenBank/DDBJ whole genome shotgun (WGS) entry which is preliminary data.</text>
</comment>
<sequence length="273" mass="30167">MRAKFLREVAEAGLAGDPGPRARVTEAELAALPATAQRYLRFMRVVGRPRVWSFRARWTGVFRTRPDQPWKACEAWQYDTRLGIARIFHMRLRYGLMPLLVRDTYVRGEGRMLGRVLDTISVVDEASAKIDTGELVTYLNDAILFAPSMVLGPEATWTAVDDGSFDVALTDHGRTVTARVFVDERGAVTDFSTTDRYVSDPDHPGDMVRARWSTPVAGWMIVDGRPVARGGTALWHLPGGDFAYATFTLADGDIEFDVAPAPPGAAAPERVRA</sequence>
<name>A0A150P5U8_SORCE</name>
<evidence type="ECO:0000313" key="2">
    <source>
        <dbReference type="Proteomes" id="UP000075604"/>
    </source>
</evidence>
<evidence type="ECO:0000313" key="1">
    <source>
        <dbReference type="EMBL" id="KYF51040.1"/>
    </source>
</evidence>
<dbReference type="AlphaFoldDB" id="A0A150P5U8"/>
<dbReference type="Pfam" id="PF20181">
    <property type="entry name" value="DUF6544"/>
    <property type="match status" value="1"/>
</dbReference>
<gene>
    <name evidence="1" type="ORF">BE04_18985</name>
</gene>
<dbReference type="InterPro" id="IPR046674">
    <property type="entry name" value="DUF6544"/>
</dbReference>
<dbReference type="EMBL" id="JELX01003896">
    <property type="protein sequence ID" value="KYF51040.1"/>
    <property type="molecule type" value="Genomic_DNA"/>
</dbReference>
<protein>
    <submittedName>
        <fullName evidence="1">Uncharacterized protein</fullName>
    </submittedName>
</protein>
<reference evidence="1 2" key="1">
    <citation type="submission" date="2014-02" db="EMBL/GenBank/DDBJ databases">
        <title>The small core and large imbalanced accessory genome model reveals a collaborative survival strategy of Sorangium cellulosum strains in nature.</title>
        <authorList>
            <person name="Han K."/>
            <person name="Peng R."/>
            <person name="Blom J."/>
            <person name="Li Y.-Z."/>
        </authorList>
    </citation>
    <scope>NUCLEOTIDE SEQUENCE [LARGE SCALE GENOMIC DNA]</scope>
    <source>
        <strain evidence="1 2">So0157-18</strain>
    </source>
</reference>